<dbReference type="Proteomes" id="UP000471147">
    <property type="component" value="Unassembled WGS sequence"/>
</dbReference>
<gene>
    <name evidence="13" type="ORF">EUU23_10665</name>
</gene>
<keyword evidence="3 8" id="KW-1134">Transmembrane beta strand</keyword>
<evidence type="ECO:0000256" key="7">
    <source>
        <dbReference type="ARBA" id="ARBA00023237"/>
    </source>
</evidence>
<keyword evidence="7 8" id="KW-0998">Cell outer membrane</keyword>
<protein>
    <submittedName>
        <fullName evidence="13">TonB-dependent receptor</fullName>
    </submittedName>
</protein>
<feature type="domain" description="TonB-dependent receptor plug" evidence="12">
    <location>
        <begin position="72"/>
        <end position="176"/>
    </location>
</feature>
<dbReference type="InterPro" id="IPR012910">
    <property type="entry name" value="Plug_dom"/>
</dbReference>
<keyword evidence="4 8" id="KW-0812">Transmembrane</keyword>
<dbReference type="InterPro" id="IPR036942">
    <property type="entry name" value="Beta-barrel_TonB_sf"/>
</dbReference>
<comment type="subcellular location">
    <subcellularLocation>
        <location evidence="1 8">Cell outer membrane</location>
        <topology evidence="1 8">Multi-pass membrane protein</topology>
    </subcellularLocation>
</comment>
<comment type="caution">
    <text evidence="13">The sequence shown here is derived from an EMBL/GenBank/DDBJ whole genome shotgun (WGS) entry which is preliminary data.</text>
</comment>
<dbReference type="CDD" id="cd01347">
    <property type="entry name" value="ligand_gated_channel"/>
    <property type="match status" value="1"/>
</dbReference>
<dbReference type="RefSeq" id="WP_160354105.1">
    <property type="nucleotide sequence ID" value="NZ_SDWJ01000002.1"/>
</dbReference>
<accession>A0A6I4M7T6</accession>
<reference evidence="13 14" key="1">
    <citation type="submission" date="2019-01" db="EMBL/GenBank/DDBJ databases">
        <title>Sphingorhabdus lacus sp.nov., isolated from an oligotrophic freshwater lake.</title>
        <authorList>
            <person name="Park M."/>
        </authorList>
    </citation>
    <scope>NUCLEOTIDE SEQUENCE [LARGE SCALE GENOMIC DNA]</scope>
    <source>
        <strain evidence="13 14">IMCC26285</strain>
    </source>
</reference>
<sequence>MPNYSHIMSAALATIIAGMLPQTIFAQEPMQTSQEDEAQLPADEGSDIVVTGSRIRGAAIASDVITLDQISIVAAGQIDLGEAIRSLPQNFGGGQNPGVGSGGGLINNNINSGSHANLRGLGPDATLTLLNGHRLPYDSAFGGVDISAVPLAALDRIEVVPDGASALYGSDAVAGVVNVILRSDFDGVATSAQIGGSTDGGYFRQQASIVGGKTWNGGGFLIAYDFARNSEIRARQRSYATALNPNATLYPSLNRHAVTFSAHQRLGENVVAKVDALYARRKSQTESRSPTTQFLIEPEAETYTIAPSIEVDLGSGWQAKLLGVFGRDQTYYSTTTTPVTGTARVANGCYCNGITAFEAGAEGPLFALGGGDARLAIGGGFRRNSLGYTQLVNATPSDAFDVTRRSRYAYGELNLPFVSSDLNIRGVDRLSVSAALRYEDYPGLDRLATPRLGLIYAPIPELTLRASWARSFKAPTLYQQYIPYEAILLPGAAFGTGSSTNTVFYTAGGNPDVKPEHATSWTAGFELRPQFLEGLTVSATYYDIRYRDRVVRPIAGSIAAAFRNPGFATLIDFSPTASELSALIAGAQIGLQNFTGRAYNPANVIAFIDNRNINVAAQTIRGLDARLSWNGELGRGRLGLDVDASWLESSQLLTPELPVVQLSGTVFNPPKFRLRAAANYRADGLMLTSALNFTGALKDRRFAIERQLKPGATVDVGASYDIIGGSDRDAGLSVSVTINNLLNDKPEIIRTTGPTDTPYDSTNFSPIGRFIAIGIRRHW</sequence>
<dbReference type="Pfam" id="PF00593">
    <property type="entry name" value="TonB_dep_Rec_b-barrel"/>
    <property type="match status" value="1"/>
</dbReference>
<evidence type="ECO:0000256" key="6">
    <source>
        <dbReference type="ARBA" id="ARBA00023136"/>
    </source>
</evidence>
<evidence type="ECO:0000256" key="1">
    <source>
        <dbReference type="ARBA" id="ARBA00004571"/>
    </source>
</evidence>
<dbReference type="InterPro" id="IPR039426">
    <property type="entry name" value="TonB-dep_rcpt-like"/>
</dbReference>
<organism evidence="13 14">
    <name type="scientific">Sphingorhabdus profundilacus</name>
    <dbReference type="NCBI Taxonomy" id="2509718"/>
    <lineage>
        <taxon>Bacteria</taxon>
        <taxon>Pseudomonadati</taxon>
        <taxon>Pseudomonadota</taxon>
        <taxon>Alphaproteobacteria</taxon>
        <taxon>Sphingomonadales</taxon>
        <taxon>Sphingomonadaceae</taxon>
        <taxon>Sphingorhabdus</taxon>
    </lineage>
</organism>
<keyword evidence="6 8" id="KW-0472">Membrane</keyword>
<dbReference type="OrthoDB" id="7051241at2"/>
<dbReference type="PANTHER" id="PTHR47234">
    <property type="match status" value="1"/>
</dbReference>
<evidence type="ECO:0000313" key="13">
    <source>
        <dbReference type="EMBL" id="MVZ98155.1"/>
    </source>
</evidence>
<dbReference type="PROSITE" id="PS52016">
    <property type="entry name" value="TONB_DEPENDENT_REC_3"/>
    <property type="match status" value="1"/>
</dbReference>
<feature type="signal peptide" evidence="10">
    <location>
        <begin position="1"/>
        <end position="26"/>
    </location>
</feature>
<evidence type="ECO:0000256" key="3">
    <source>
        <dbReference type="ARBA" id="ARBA00022452"/>
    </source>
</evidence>
<evidence type="ECO:0000259" key="11">
    <source>
        <dbReference type="Pfam" id="PF00593"/>
    </source>
</evidence>
<dbReference type="PANTHER" id="PTHR47234:SF3">
    <property type="entry name" value="SECRETIN_TONB SHORT N-TERMINAL DOMAIN-CONTAINING PROTEIN"/>
    <property type="match status" value="1"/>
</dbReference>
<evidence type="ECO:0000256" key="2">
    <source>
        <dbReference type="ARBA" id="ARBA00022448"/>
    </source>
</evidence>
<evidence type="ECO:0000256" key="10">
    <source>
        <dbReference type="SAM" id="SignalP"/>
    </source>
</evidence>
<evidence type="ECO:0000256" key="5">
    <source>
        <dbReference type="ARBA" id="ARBA00023077"/>
    </source>
</evidence>
<keyword evidence="2 8" id="KW-0813">Transport</keyword>
<feature type="chain" id="PRO_5026231010" evidence="10">
    <location>
        <begin position="27"/>
        <end position="779"/>
    </location>
</feature>
<evidence type="ECO:0000313" key="14">
    <source>
        <dbReference type="Proteomes" id="UP000471147"/>
    </source>
</evidence>
<keyword evidence="14" id="KW-1185">Reference proteome</keyword>
<name>A0A6I4M7T6_9SPHN</name>
<evidence type="ECO:0000259" key="12">
    <source>
        <dbReference type="Pfam" id="PF07715"/>
    </source>
</evidence>
<dbReference type="Gene3D" id="2.40.170.20">
    <property type="entry name" value="TonB-dependent receptor, beta-barrel domain"/>
    <property type="match status" value="1"/>
</dbReference>
<dbReference type="AlphaFoldDB" id="A0A6I4M7T6"/>
<proteinExistence type="inferred from homology"/>
<evidence type="ECO:0000256" key="4">
    <source>
        <dbReference type="ARBA" id="ARBA00022692"/>
    </source>
</evidence>
<dbReference type="EMBL" id="SDWJ01000002">
    <property type="protein sequence ID" value="MVZ98155.1"/>
    <property type="molecule type" value="Genomic_DNA"/>
</dbReference>
<dbReference type="Pfam" id="PF07715">
    <property type="entry name" value="Plug"/>
    <property type="match status" value="1"/>
</dbReference>
<evidence type="ECO:0000256" key="9">
    <source>
        <dbReference type="RuleBase" id="RU003357"/>
    </source>
</evidence>
<keyword evidence="13" id="KW-0675">Receptor</keyword>
<comment type="similarity">
    <text evidence="8 9">Belongs to the TonB-dependent receptor family.</text>
</comment>
<dbReference type="SUPFAM" id="SSF56935">
    <property type="entry name" value="Porins"/>
    <property type="match status" value="1"/>
</dbReference>
<keyword evidence="10" id="KW-0732">Signal</keyword>
<feature type="domain" description="TonB-dependent receptor-like beta-barrel" evidence="11">
    <location>
        <begin position="193"/>
        <end position="741"/>
    </location>
</feature>
<dbReference type="Gene3D" id="2.170.130.10">
    <property type="entry name" value="TonB-dependent receptor, plug domain"/>
    <property type="match status" value="1"/>
</dbReference>
<dbReference type="GO" id="GO:0009279">
    <property type="term" value="C:cell outer membrane"/>
    <property type="evidence" value="ECO:0007669"/>
    <property type="project" value="UniProtKB-SubCell"/>
</dbReference>
<dbReference type="InterPro" id="IPR000531">
    <property type="entry name" value="Beta-barrel_TonB"/>
</dbReference>
<dbReference type="InterPro" id="IPR037066">
    <property type="entry name" value="Plug_dom_sf"/>
</dbReference>
<evidence type="ECO:0000256" key="8">
    <source>
        <dbReference type="PROSITE-ProRule" id="PRU01360"/>
    </source>
</evidence>
<keyword evidence="5 9" id="KW-0798">TonB box</keyword>